<organism evidence="1 2">
    <name type="scientific">Stylonychia lemnae</name>
    <name type="common">Ciliate</name>
    <dbReference type="NCBI Taxonomy" id="5949"/>
    <lineage>
        <taxon>Eukaryota</taxon>
        <taxon>Sar</taxon>
        <taxon>Alveolata</taxon>
        <taxon>Ciliophora</taxon>
        <taxon>Intramacronucleata</taxon>
        <taxon>Spirotrichea</taxon>
        <taxon>Stichotrichia</taxon>
        <taxon>Sporadotrichida</taxon>
        <taxon>Oxytrichidae</taxon>
        <taxon>Stylonychinae</taxon>
        <taxon>Stylonychia</taxon>
    </lineage>
</organism>
<dbReference type="Proteomes" id="UP000039865">
    <property type="component" value="Unassembled WGS sequence"/>
</dbReference>
<dbReference type="AlphaFoldDB" id="A0A078A8S8"/>
<dbReference type="InParanoid" id="A0A078A8S8"/>
<evidence type="ECO:0000313" key="1">
    <source>
        <dbReference type="EMBL" id="CDW78675.1"/>
    </source>
</evidence>
<dbReference type="EMBL" id="CCKQ01007318">
    <property type="protein sequence ID" value="CDW78675.1"/>
    <property type="molecule type" value="Genomic_DNA"/>
</dbReference>
<name>A0A078A8S8_STYLE</name>
<keyword evidence="2" id="KW-1185">Reference proteome</keyword>
<sequence length="113" mass="13219">MSSQICDPKNEKELICLHRKSIALRHSHQTSTMLLRVQIMLKKYQNKKQQQREITTLSSKIAFQTLQICYQDIMEIICKSIVAVDQVLSHKSHSKKLFQTILLPREVVERGKQ</sequence>
<evidence type="ECO:0000313" key="2">
    <source>
        <dbReference type="Proteomes" id="UP000039865"/>
    </source>
</evidence>
<proteinExistence type="predicted"/>
<gene>
    <name evidence="1" type="primary">Contig3548.g3785</name>
    <name evidence="1" type="ORF">STYLEM_7656</name>
</gene>
<reference evidence="1 2" key="1">
    <citation type="submission" date="2014-06" db="EMBL/GenBank/DDBJ databases">
        <authorList>
            <person name="Swart Estienne"/>
        </authorList>
    </citation>
    <scope>NUCLEOTIDE SEQUENCE [LARGE SCALE GENOMIC DNA]</scope>
    <source>
        <strain evidence="1 2">130c</strain>
    </source>
</reference>
<protein>
    <submittedName>
        <fullName evidence="1">Uncharacterized protein</fullName>
    </submittedName>
</protein>
<accession>A0A078A8S8</accession>